<organism evidence="6 7">
    <name type="scientific">Diaphorina citri</name>
    <name type="common">Asian citrus psyllid</name>
    <dbReference type="NCBI Taxonomy" id="121845"/>
    <lineage>
        <taxon>Eukaryota</taxon>
        <taxon>Metazoa</taxon>
        <taxon>Ecdysozoa</taxon>
        <taxon>Arthropoda</taxon>
        <taxon>Hexapoda</taxon>
        <taxon>Insecta</taxon>
        <taxon>Pterygota</taxon>
        <taxon>Neoptera</taxon>
        <taxon>Paraneoptera</taxon>
        <taxon>Hemiptera</taxon>
        <taxon>Sternorrhyncha</taxon>
        <taxon>Psylloidea</taxon>
        <taxon>Psyllidae</taxon>
        <taxon>Diaphorininae</taxon>
        <taxon>Diaphorina</taxon>
    </lineage>
</organism>
<dbReference type="KEGG" id="dci:103516861"/>
<evidence type="ECO:0000313" key="7">
    <source>
        <dbReference type="RefSeq" id="XP_026684949.1"/>
    </source>
</evidence>
<dbReference type="InterPro" id="IPR011011">
    <property type="entry name" value="Znf_FYVE_PHD"/>
</dbReference>
<proteinExistence type="predicted"/>
<dbReference type="GO" id="GO:0005813">
    <property type="term" value="C:centrosome"/>
    <property type="evidence" value="ECO:0007669"/>
    <property type="project" value="TreeGrafter"/>
</dbReference>
<dbReference type="GO" id="GO:0030496">
    <property type="term" value="C:midbody"/>
    <property type="evidence" value="ECO:0007669"/>
    <property type="project" value="TreeGrafter"/>
</dbReference>
<dbReference type="InterPro" id="IPR013083">
    <property type="entry name" value="Znf_RING/FYVE/PHD"/>
</dbReference>
<dbReference type="Pfam" id="PF01363">
    <property type="entry name" value="FYVE"/>
    <property type="match status" value="1"/>
</dbReference>
<feature type="domain" description="FYVE-type" evidence="5">
    <location>
        <begin position="878"/>
        <end position="938"/>
    </location>
</feature>
<gene>
    <name evidence="7" type="primary">LOC103516861</name>
</gene>
<dbReference type="RefSeq" id="XP_026684949.1">
    <property type="nucleotide sequence ID" value="XM_026829148.1"/>
</dbReference>
<dbReference type="GO" id="GO:0008270">
    <property type="term" value="F:zinc ion binding"/>
    <property type="evidence" value="ECO:0007669"/>
    <property type="project" value="UniProtKB-KW"/>
</dbReference>
<dbReference type="GO" id="GO:0032465">
    <property type="term" value="P:regulation of cytokinesis"/>
    <property type="evidence" value="ECO:0007669"/>
    <property type="project" value="TreeGrafter"/>
</dbReference>
<dbReference type="GeneID" id="103516861"/>
<evidence type="ECO:0000256" key="1">
    <source>
        <dbReference type="ARBA" id="ARBA00022723"/>
    </source>
</evidence>
<dbReference type="SUPFAM" id="SSF57903">
    <property type="entry name" value="FYVE/PHD zinc finger"/>
    <property type="match status" value="1"/>
</dbReference>
<dbReference type="InterPro" id="IPR017455">
    <property type="entry name" value="Znf_FYVE-rel"/>
</dbReference>
<dbReference type="Proteomes" id="UP000079169">
    <property type="component" value="Unplaced"/>
</dbReference>
<accession>A0A3Q0J906</accession>
<protein>
    <submittedName>
        <fullName evidence="7">Uncharacterized protein LOC103516861</fullName>
    </submittedName>
</protein>
<dbReference type="GO" id="GO:0000724">
    <property type="term" value="P:double-strand break repair via homologous recombination"/>
    <property type="evidence" value="ECO:0007669"/>
    <property type="project" value="InterPro"/>
</dbReference>
<dbReference type="InterPro" id="IPR028730">
    <property type="entry name" value="ZFYVE26"/>
</dbReference>
<dbReference type="SMART" id="SM00064">
    <property type="entry name" value="FYVE"/>
    <property type="match status" value="1"/>
</dbReference>
<dbReference type="Gene3D" id="3.30.40.10">
    <property type="entry name" value="Zinc/RING finger domain, C3HC4 (zinc finger)"/>
    <property type="match status" value="1"/>
</dbReference>
<dbReference type="InterPro" id="IPR000306">
    <property type="entry name" value="Znf_FYVE"/>
</dbReference>
<reference evidence="7" key="1">
    <citation type="submission" date="2025-08" db="UniProtKB">
        <authorList>
            <consortium name="RefSeq"/>
        </authorList>
    </citation>
    <scope>IDENTIFICATION</scope>
</reference>
<evidence type="ECO:0000259" key="5">
    <source>
        <dbReference type="PROSITE" id="PS50178"/>
    </source>
</evidence>
<name>A0A3Q0J906_DIACI</name>
<dbReference type="PANTHER" id="PTHR46591:SF1">
    <property type="entry name" value="ZINC FINGER FYVE DOMAIN-CONTAINING PROTEIN 26"/>
    <property type="match status" value="1"/>
</dbReference>
<evidence type="ECO:0000256" key="4">
    <source>
        <dbReference type="PROSITE-ProRule" id="PRU00091"/>
    </source>
</evidence>
<dbReference type="GO" id="GO:0005765">
    <property type="term" value="C:lysosomal membrane"/>
    <property type="evidence" value="ECO:0007669"/>
    <property type="project" value="TreeGrafter"/>
</dbReference>
<keyword evidence="6" id="KW-1185">Reference proteome</keyword>
<keyword evidence="1" id="KW-0479">Metal-binding</keyword>
<dbReference type="PROSITE" id="PS50178">
    <property type="entry name" value="ZF_FYVE"/>
    <property type="match status" value="1"/>
</dbReference>
<sequence>MLWDQHNTHPDIFKLSHDLLQKCSLCPHLFSQVEGALHRVESFLDWMQGLQIFHRRTLESAQVLEVFSKHSVLYVINEYLDLHIDNIDLIRQYIIDNTEPDSWQVCLFDTYCVLYRIARLLRESYSMNSEEIAKQLPNILKSVDYVRSQDSRLQIAESVFSLFFLTQEDFKENVNNISNEADIVLDIENNMKNSTEQLDKNDFFADKCDLNNEKFVVNNLDKLKVLTSTLQSYMSFDQNGEMTGSSSVDEPRIQRLQNSLDDISWRASNIEHLKTKSPKTKNLGDELYGKPKSYFDITKAEKCPMRLLLSSHEDFATYCAMKEDLERAEEVVKRYNLEGTEEGRKICTMKHYQTLLNTISTANLTHEEVLEEVDRFIALCYPSYDNSCSDENSSGNVLRLKILTDIICNVPMPYDKSERLLSIIKIDFSTCDDLTNFPTLLAHLSDKQSELTQCVDDDLVLPHTTLVDFTASGSSHMTLLFWRSLERLMREIHGADSRRLEDYFVMMVNVIKQSPYLDLEGDVSEETKPFSSRMQKMFLYLSSIDSIMSDHKGNLLNSVEQNLSSKIGQSIFIRNEPISSLDLPFVNLAYHVVNYCTGGIPLNRTPQCLDEIIVLNKSDAKATSFTLPAQDTVQDLLSQLLAEFKPHDVITREMAAKLVQNERTMNVVMAMESLRAIDVRNFVQGEDCTVFLINLYNLMWTHALLILESTGELFLFISSQDVDLAQRWCVYRNLPHEASPDLEVLQQYVIFLLSTHNQCLAEDLCSSLTPTDLRELCSRMISSDCDVTYVKVIVSQALSSCTEQSGENYERYMRTVIGVDILSLMDNGDQKLYRHLISHPYLLIEQLILLTRLSLLEKILVHIKPYLIPADTVPDNIPAECTQCMVCRVTIFSMFNRRHHCRRCGRLVCGACSQNKMKVSGYGGVAVRVCTQCHQYSSPRIVQLEITCLSPSDGTDHPTFKLICLVSGYGGVAVRVCTQCHQYASPRIAQLEITCLSPSDGTDHPTFQSSEPTLREEFNYNTTLREEFNYNTTLREEFSYEYAPSVSLYYGFVIRMIKCLVLACKVIYDVHGIESVTLDEIYYGFVIRMIKCLVLACKVIYDVHGIESATLDEICTQVNLLSILVTNNCCHLIPDKPLVGLNALRQLRDSLLKEERWSLALEVAW</sequence>
<dbReference type="AlphaFoldDB" id="A0A3Q0J906"/>
<keyword evidence="3" id="KW-0862">Zinc</keyword>
<dbReference type="GO" id="GO:0032266">
    <property type="term" value="F:phosphatidylinositol-3-phosphate binding"/>
    <property type="evidence" value="ECO:0007669"/>
    <property type="project" value="InterPro"/>
</dbReference>
<dbReference type="PANTHER" id="PTHR46591">
    <property type="entry name" value="ZINC FINGER FYVE DOMAIN-CONTAINING PROTEIN 26"/>
    <property type="match status" value="1"/>
</dbReference>
<keyword evidence="2 4" id="KW-0863">Zinc-finger</keyword>
<dbReference type="GO" id="GO:0000281">
    <property type="term" value="P:mitotic cytokinesis"/>
    <property type="evidence" value="ECO:0007669"/>
    <property type="project" value="InterPro"/>
</dbReference>
<dbReference type="PaxDb" id="121845-A0A3Q0J906"/>
<evidence type="ECO:0000256" key="3">
    <source>
        <dbReference type="ARBA" id="ARBA00022833"/>
    </source>
</evidence>
<dbReference type="STRING" id="121845.A0A3Q0J906"/>
<evidence type="ECO:0000256" key="2">
    <source>
        <dbReference type="ARBA" id="ARBA00022771"/>
    </source>
</evidence>
<evidence type="ECO:0000313" key="6">
    <source>
        <dbReference type="Proteomes" id="UP000079169"/>
    </source>
</evidence>